<evidence type="ECO:0000256" key="2">
    <source>
        <dbReference type="ARBA" id="ARBA00013194"/>
    </source>
</evidence>
<keyword evidence="4" id="KW-0697">Rotamase</keyword>
<evidence type="ECO:0000256" key="5">
    <source>
        <dbReference type="ARBA" id="ARBA00023235"/>
    </source>
</evidence>
<dbReference type="PANTHER" id="PTHR47245:SF1">
    <property type="entry name" value="FOLDASE PROTEIN PRSA"/>
    <property type="match status" value="1"/>
</dbReference>
<evidence type="ECO:0000313" key="7">
    <source>
        <dbReference type="EMBL" id="GAG09395.1"/>
    </source>
</evidence>
<dbReference type="PROSITE" id="PS50198">
    <property type="entry name" value="PPIC_PPIASE_2"/>
    <property type="match status" value="1"/>
</dbReference>
<dbReference type="GO" id="GO:0003755">
    <property type="term" value="F:peptidyl-prolyl cis-trans isomerase activity"/>
    <property type="evidence" value="ECO:0007669"/>
    <property type="project" value="UniProtKB-KW"/>
</dbReference>
<dbReference type="InterPro" id="IPR046357">
    <property type="entry name" value="PPIase_dom_sf"/>
</dbReference>
<comment type="caution">
    <text evidence="7">The sequence shown here is derived from an EMBL/GenBank/DDBJ whole genome shotgun (WGS) entry which is preliminary data.</text>
</comment>
<dbReference type="InterPro" id="IPR023058">
    <property type="entry name" value="PPIase_PpiC_CS"/>
</dbReference>
<evidence type="ECO:0000259" key="6">
    <source>
        <dbReference type="PROSITE" id="PS50198"/>
    </source>
</evidence>
<evidence type="ECO:0000256" key="3">
    <source>
        <dbReference type="ARBA" id="ARBA00022729"/>
    </source>
</evidence>
<keyword evidence="5" id="KW-0413">Isomerase</keyword>
<name>X0UUI7_9ZZZZ</name>
<dbReference type="AlphaFoldDB" id="X0UUI7"/>
<sequence>ENFADLAREASTDEVSAENGGDIGWLPYDVLDDTSRWAVLGLDVGEVSQPVAIGQAETEEVTYSLIMVSEKADAREMEEDALFILKSKALENWLTGEMQLHEVKWYGFDKSKTTGENVFGPETYTWIQWQLTRMGD</sequence>
<accession>X0UUI7</accession>
<feature type="non-terminal residue" evidence="7">
    <location>
        <position position="1"/>
    </location>
</feature>
<dbReference type="Gene3D" id="3.10.50.40">
    <property type="match status" value="1"/>
</dbReference>
<gene>
    <name evidence="7" type="ORF">S01H1_37045</name>
</gene>
<organism evidence="7">
    <name type="scientific">marine sediment metagenome</name>
    <dbReference type="NCBI Taxonomy" id="412755"/>
    <lineage>
        <taxon>unclassified sequences</taxon>
        <taxon>metagenomes</taxon>
        <taxon>ecological metagenomes</taxon>
    </lineage>
</organism>
<protein>
    <recommendedName>
        <fullName evidence="2">peptidylprolyl isomerase</fullName>
        <ecNumber evidence="2">5.2.1.8</ecNumber>
    </recommendedName>
</protein>
<evidence type="ECO:0000256" key="1">
    <source>
        <dbReference type="ARBA" id="ARBA00000971"/>
    </source>
</evidence>
<dbReference type="InterPro" id="IPR000297">
    <property type="entry name" value="PPIase_PpiC"/>
</dbReference>
<dbReference type="SUPFAM" id="SSF54534">
    <property type="entry name" value="FKBP-like"/>
    <property type="match status" value="1"/>
</dbReference>
<dbReference type="PANTHER" id="PTHR47245">
    <property type="entry name" value="PEPTIDYLPROLYL ISOMERASE"/>
    <property type="match status" value="1"/>
</dbReference>
<keyword evidence="3" id="KW-0732">Signal</keyword>
<comment type="catalytic activity">
    <reaction evidence="1">
        <text>[protein]-peptidylproline (omega=180) = [protein]-peptidylproline (omega=0)</text>
        <dbReference type="Rhea" id="RHEA:16237"/>
        <dbReference type="Rhea" id="RHEA-COMP:10747"/>
        <dbReference type="Rhea" id="RHEA-COMP:10748"/>
        <dbReference type="ChEBI" id="CHEBI:83833"/>
        <dbReference type="ChEBI" id="CHEBI:83834"/>
        <dbReference type="EC" id="5.2.1.8"/>
    </reaction>
</comment>
<dbReference type="Pfam" id="PF00639">
    <property type="entry name" value="Rotamase"/>
    <property type="match status" value="1"/>
</dbReference>
<dbReference type="EMBL" id="BARS01023251">
    <property type="protein sequence ID" value="GAG09395.1"/>
    <property type="molecule type" value="Genomic_DNA"/>
</dbReference>
<evidence type="ECO:0000256" key="4">
    <source>
        <dbReference type="ARBA" id="ARBA00023110"/>
    </source>
</evidence>
<dbReference type="InterPro" id="IPR050245">
    <property type="entry name" value="PrsA_foldase"/>
</dbReference>
<dbReference type="EC" id="5.2.1.8" evidence="2"/>
<dbReference type="PROSITE" id="PS01096">
    <property type="entry name" value="PPIC_PPIASE_1"/>
    <property type="match status" value="1"/>
</dbReference>
<reference evidence="7" key="1">
    <citation type="journal article" date="2014" name="Front. Microbiol.">
        <title>High frequency of phylogenetically diverse reductive dehalogenase-homologous genes in deep subseafloor sedimentary metagenomes.</title>
        <authorList>
            <person name="Kawai M."/>
            <person name="Futagami T."/>
            <person name="Toyoda A."/>
            <person name="Takaki Y."/>
            <person name="Nishi S."/>
            <person name="Hori S."/>
            <person name="Arai W."/>
            <person name="Tsubouchi T."/>
            <person name="Morono Y."/>
            <person name="Uchiyama I."/>
            <person name="Ito T."/>
            <person name="Fujiyama A."/>
            <person name="Inagaki F."/>
            <person name="Takami H."/>
        </authorList>
    </citation>
    <scope>NUCLEOTIDE SEQUENCE</scope>
    <source>
        <strain evidence="7">Expedition CK06-06</strain>
    </source>
</reference>
<feature type="domain" description="PpiC" evidence="6">
    <location>
        <begin position="1"/>
        <end position="51"/>
    </location>
</feature>
<proteinExistence type="predicted"/>